<name>F9W4N2_TRYCI</name>
<accession>F9W4N2</accession>
<keyword evidence="2" id="KW-1185">Reference proteome</keyword>
<sequence length="120" mass="12434">MRGVLVPRKGTTVLGCGVGGAGTAGTFGGAGTTGGLCFIRTLLGPTSVTAGSLTVSLIVKMNPGSLSGMYTRQPHLFSLSQLRRCCCPFSVNFISRGLQYLPLHDPGGLFLKAHPFSGYL</sequence>
<dbReference type="Proteomes" id="UP000000702">
    <property type="component" value="Unassembled WGS sequence"/>
</dbReference>
<comment type="caution">
    <text evidence="1">The sequence shown here is derived from an EMBL/GenBank/DDBJ whole genome shotgun (WGS) entry which is preliminary data.</text>
</comment>
<dbReference type="AlphaFoldDB" id="F9W4N2"/>
<proteinExistence type="predicted"/>
<reference evidence="1 2" key="2">
    <citation type="journal article" date="2012" name="Proc. Natl. Acad. Sci. U.S.A.">
        <title>Antigenic diversity is generated by distinct evolutionary mechanisms in African trypanosome species.</title>
        <authorList>
            <person name="Jackson A.P."/>
            <person name="Berry A."/>
            <person name="Aslett M."/>
            <person name="Allison H.C."/>
            <person name="Burton P."/>
            <person name="Vavrova-Anderson J."/>
            <person name="Brown R."/>
            <person name="Browne H."/>
            <person name="Corton N."/>
            <person name="Hauser H."/>
            <person name="Gamble J."/>
            <person name="Gilderthorp R."/>
            <person name="Marcello L."/>
            <person name="McQuillan J."/>
            <person name="Otto T.D."/>
            <person name="Quail M.A."/>
            <person name="Sanders M.J."/>
            <person name="van Tonder A."/>
            <person name="Ginger M.L."/>
            <person name="Field M.C."/>
            <person name="Barry J.D."/>
            <person name="Hertz-Fowler C."/>
            <person name="Berriman M."/>
        </authorList>
    </citation>
    <scope>NUCLEOTIDE SEQUENCE [LARGE SCALE GENOMIC DNA]</scope>
    <source>
        <strain evidence="1 2">IL3000</strain>
    </source>
</reference>
<organism evidence="1 2">
    <name type="scientific">Trypanosoma congolense (strain IL3000)</name>
    <dbReference type="NCBI Taxonomy" id="1068625"/>
    <lineage>
        <taxon>Eukaryota</taxon>
        <taxon>Discoba</taxon>
        <taxon>Euglenozoa</taxon>
        <taxon>Kinetoplastea</taxon>
        <taxon>Metakinetoplastina</taxon>
        <taxon>Trypanosomatida</taxon>
        <taxon>Trypanosomatidae</taxon>
        <taxon>Trypanosoma</taxon>
        <taxon>Nannomonas</taxon>
    </lineage>
</organism>
<evidence type="ECO:0000313" key="2">
    <source>
        <dbReference type="Proteomes" id="UP000000702"/>
    </source>
</evidence>
<dbReference type="EMBL" id="CAEQ01000580">
    <property type="protein sequence ID" value="CCD12126.1"/>
    <property type="molecule type" value="Genomic_DNA"/>
</dbReference>
<gene>
    <name evidence="1" type="ORF">TCIL3000_0_30400</name>
</gene>
<protein>
    <submittedName>
        <fullName evidence="1">Uncharacterized protein</fullName>
    </submittedName>
</protein>
<evidence type="ECO:0000313" key="1">
    <source>
        <dbReference type="EMBL" id="CCD12126.1"/>
    </source>
</evidence>
<reference evidence="2" key="1">
    <citation type="submission" date="2011-07" db="EMBL/GenBank/DDBJ databases">
        <title>Divergent evolution of antigenic variation in African trypanosomes.</title>
        <authorList>
            <person name="Jackson A.P."/>
            <person name="Berry A."/>
            <person name="Allison H.C."/>
            <person name="Burton P."/>
            <person name="Anderson J."/>
            <person name="Aslett M."/>
            <person name="Brown R."/>
            <person name="Corton N."/>
            <person name="Harris D."/>
            <person name="Hauser H."/>
            <person name="Gamble J."/>
            <person name="Gilderthorp R."/>
            <person name="McQuillan J."/>
            <person name="Quail M.A."/>
            <person name="Sanders M."/>
            <person name="Van Tonder A."/>
            <person name="Ginger M.L."/>
            <person name="Donelson J.E."/>
            <person name="Field M.C."/>
            <person name="Barry J.D."/>
            <person name="Berriman M."/>
            <person name="Hertz-Fowler C."/>
        </authorList>
    </citation>
    <scope>NUCLEOTIDE SEQUENCE [LARGE SCALE GENOMIC DNA]</scope>
    <source>
        <strain evidence="2">IL3000</strain>
    </source>
</reference>